<evidence type="ECO:0000259" key="1">
    <source>
        <dbReference type="Pfam" id="PF13649"/>
    </source>
</evidence>
<protein>
    <submittedName>
        <fullName evidence="2">Demethylrebeccamycin-D-glucose O-methyltransferase</fullName>
        <ecNumber evidence="2">2.1.1.164</ecNumber>
    </submittedName>
</protein>
<dbReference type="Proteomes" id="UP001342418">
    <property type="component" value="Chromosome"/>
</dbReference>
<dbReference type="GO" id="GO:0102082">
    <property type="term" value="F:demethylrebeccamycin--D-glucose O-methyltransferase activity"/>
    <property type="evidence" value="ECO:0007669"/>
    <property type="project" value="UniProtKB-EC"/>
</dbReference>
<keyword evidence="3" id="KW-1185">Reference proteome</keyword>
<dbReference type="SUPFAM" id="SSF53335">
    <property type="entry name" value="S-adenosyl-L-methionine-dependent methyltransferases"/>
    <property type="match status" value="1"/>
</dbReference>
<dbReference type="InterPro" id="IPR050508">
    <property type="entry name" value="Methyltransf_Superfamily"/>
</dbReference>
<dbReference type="GO" id="GO:0032259">
    <property type="term" value="P:methylation"/>
    <property type="evidence" value="ECO:0007669"/>
    <property type="project" value="UniProtKB-KW"/>
</dbReference>
<reference evidence="2 3" key="1">
    <citation type="submission" date="2018-07" db="EMBL/GenBank/DDBJ databases">
        <title>Genome sequence of Nitratireductor thuwali#1536.</title>
        <authorList>
            <person name="Michoud G."/>
            <person name="Merlino G."/>
            <person name="Sefrji F.O."/>
            <person name="Daffonchio D."/>
        </authorList>
    </citation>
    <scope>NUCLEOTIDE SEQUENCE [LARGE SCALE GENOMIC DNA]</scope>
    <source>
        <strain evidence="3">Nit1536</strain>
    </source>
</reference>
<evidence type="ECO:0000313" key="2">
    <source>
        <dbReference type="EMBL" id="UUP16320.1"/>
    </source>
</evidence>
<organism evidence="2 3">
    <name type="scientific">Nitratireductor thuwali</name>
    <dbReference type="NCBI Taxonomy" id="2267699"/>
    <lineage>
        <taxon>Bacteria</taxon>
        <taxon>Pseudomonadati</taxon>
        <taxon>Pseudomonadota</taxon>
        <taxon>Alphaproteobacteria</taxon>
        <taxon>Hyphomicrobiales</taxon>
        <taxon>Phyllobacteriaceae</taxon>
        <taxon>Nitratireductor</taxon>
    </lineage>
</organism>
<keyword evidence="2" id="KW-0489">Methyltransferase</keyword>
<proteinExistence type="predicted"/>
<dbReference type="EC" id="2.1.1.164" evidence="2"/>
<dbReference type="InterPro" id="IPR041698">
    <property type="entry name" value="Methyltransf_25"/>
</dbReference>
<feature type="domain" description="Methyltransferase" evidence="1">
    <location>
        <begin position="44"/>
        <end position="137"/>
    </location>
</feature>
<dbReference type="PANTHER" id="PTHR42912">
    <property type="entry name" value="METHYLTRANSFERASE"/>
    <property type="match status" value="1"/>
</dbReference>
<dbReference type="CDD" id="cd02440">
    <property type="entry name" value="AdoMet_MTases"/>
    <property type="match status" value="1"/>
</dbReference>
<keyword evidence="2" id="KW-0808">Transferase</keyword>
<dbReference type="PANTHER" id="PTHR42912:SF80">
    <property type="entry name" value="METHYLTRANSFERASE DOMAIN-CONTAINING PROTEIN"/>
    <property type="match status" value="1"/>
</dbReference>
<evidence type="ECO:0000313" key="3">
    <source>
        <dbReference type="Proteomes" id="UP001342418"/>
    </source>
</evidence>
<gene>
    <name evidence="2" type="primary">rebM_1</name>
    <name evidence="2" type="ORF">NTH_00765</name>
</gene>
<dbReference type="EMBL" id="CP030941">
    <property type="protein sequence ID" value="UUP16320.1"/>
    <property type="molecule type" value="Genomic_DNA"/>
</dbReference>
<sequence>MTNTDAAFWDRTARRYAKRPVKDQAAYETTLERTRSYLSSEDRVLELGCGTGTTALLLSNAARRITATDISEAMLAIGREKAARQNVGNVDFERATPFDAPFAEASFDAALAFNLLHLIGDVPTAVERIGRLVRPGGHFISKTPCLAGQGFAIRALIGFLQRIGKAPYVNFLSTEGLERTIAAAGFEIIETGDFPRKPPAHFIVARKI</sequence>
<name>A0ABY5ME50_9HYPH</name>
<accession>A0ABY5ME50</accession>
<dbReference type="Pfam" id="PF13649">
    <property type="entry name" value="Methyltransf_25"/>
    <property type="match status" value="1"/>
</dbReference>
<dbReference type="Gene3D" id="3.40.50.150">
    <property type="entry name" value="Vaccinia Virus protein VP39"/>
    <property type="match status" value="1"/>
</dbReference>
<dbReference type="InterPro" id="IPR029063">
    <property type="entry name" value="SAM-dependent_MTases_sf"/>
</dbReference>